<dbReference type="PANTHER" id="PTHR47978">
    <property type="match status" value="1"/>
</dbReference>
<dbReference type="SMART" id="SM00175">
    <property type="entry name" value="RAB"/>
    <property type="match status" value="1"/>
</dbReference>
<dbReference type="GeneID" id="28738664"/>
<evidence type="ECO:0000256" key="1">
    <source>
        <dbReference type="ARBA" id="ARBA00022741"/>
    </source>
</evidence>
<dbReference type="OrthoDB" id="25896at2759"/>
<evidence type="ECO:0000256" key="2">
    <source>
        <dbReference type="SAM" id="MobiDB-lite"/>
    </source>
</evidence>
<feature type="region of interest" description="Disordered" evidence="2">
    <location>
        <begin position="212"/>
        <end position="251"/>
    </location>
</feature>
<gene>
    <name evidence="3" type="ORF">AB675_6489</name>
</gene>
<dbReference type="EMBL" id="LFJN01000004">
    <property type="protein sequence ID" value="KPI43858.1"/>
    <property type="molecule type" value="Genomic_DNA"/>
</dbReference>
<protein>
    <submittedName>
        <fullName evidence="3">Ras-like GTP-binding protein RYL2</fullName>
    </submittedName>
</protein>
<dbReference type="SUPFAM" id="SSF52540">
    <property type="entry name" value="P-loop containing nucleoside triphosphate hydrolases"/>
    <property type="match status" value="1"/>
</dbReference>
<organism evidence="3 4">
    <name type="scientific">Cyphellophora attinorum</name>
    <dbReference type="NCBI Taxonomy" id="1664694"/>
    <lineage>
        <taxon>Eukaryota</taxon>
        <taxon>Fungi</taxon>
        <taxon>Dikarya</taxon>
        <taxon>Ascomycota</taxon>
        <taxon>Pezizomycotina</taxon>
        <taxon>Eurotiomycetes</taxon>
        <taxon>Chaetothyriomycetidae</taxon>
        <taxon>Chaetothyriales</taxon>
        <taxon>Cyphellophoraceae</taxon>
        <taxon>Cyphellophora</taxon>
    </lineage>
</organism>
<dbReference type="Proteomes" id="UP000038010">
    <property type="component" value="Unassembled WGS sequence"/>
</dbReference>
<dbReference type="CDD" id="cd00154">
    <property type="entry name" value="Rab"/>
    <property type="match status" value="1"/>
</dbReference>
<dbReference type="PRINTS" id="PR00449">
    <property type="entry name" value="RASTRNSFRMNG"/>
</dbReference>
<feature type="region of interest" description="Disordered" evidence="2">
    <location>
        <begin position="266"/>
        <end position="288"/>
    </location>
</feature>
<comment type="caution">
    <text evidence="3">The sequence shown here is derived from an EMBL/GenBank/DDBJ whole genome shotgun (WGS) entry which is preliminary data.</text>
</comment>
<dbReference type="NCBIfam" id="TIGR00231">
    <property type="entry name" value="small_GTP"/>
    <property type="match status" value="1"/>
</dbReference>
<dbReference type="VEuPathDB" id="FungiDB:AB675_6489"/>
<name>A0A0N0NQF8_9EURO</name>
<dbReference type="AlphaFoldDB" id="A0A0N0NQF8"/>
<accession>A0A0N0NQF8</accession>
<dbReference type="Pfam" id="PF00071">
    <property type="entry name" value="Ras"/>
    <property type="match status" value="1"/>
</dbReference>
<dbReference type="InterPro" id="IPR027417">
    <property type="entry name" value="P-loop_NTPase"/>
</dbReference>
<proteinExistence type="predicted"/>
<feature type="compositionally biased region" description="Basic and acidic residues" evidence="2">
    <location>
        <begin position="279"/>
        <end position="288"/>
    </location>
</feature>
<dbReference type="PROSITE" id="PS51419">
    <property type="entry name" value="RAB"/>
    <property type="match status" value="1"/>
</dbReference>
<dbReference type="InterPro" id="IPR005225">
    <property type="entry name" value="Small_GTP-bd"/>
</dbReference>
<evidence type="ECO:0000313" key="3">
    <source>
        <dbReference type="EMBL" id="KPI43858.1"/>
    </source>
</evidence>
<dbReference type="PROSITE" id="PS51417">
    <property type="entry name" value="ARF"/>
    <property type="match status" value="1"/>
</dbReference>
<dbReference type="SMART" id="SM00174">
    <property type="entry name" value="RHO"/>
    <property type="match status" value="1"/>
</dbReference>
<dbReference type="GO" id="GO:0003924">
    <property type="term" value="F:GTPase activity"/>
    <property type="evidence" value="ECO:0007669"/>
    <property type="project" value="InterPro"/>
</dbReference>
<evidence type="ECO:0000313" key="4">
    <source>
        <dbReference type="Proteomes" id="UP000038010"/>
    </source>
</evidence>
<sequence length="288" mass="31582">MATSNQAAIEAKLVVLGSQGVGKSSLVSRLMGQAPQSNPLSTVGASFVSRKLVDVDSNTTVRLQIWDTAGQERFRSISRLYYRGAHAVLLCYDVTDERSWHEMKGWLKEVMEQADDDLLIHVVGCKIDLIAEDPSRRAVPFEQTVSWLASEVSGVAASSAPNYGSPSSKRSSMLWAQDEGWDTCSEVTAKDGEGIEELLRVLARKLVDQRTKRDTATHARTPATTSDSGGDYFHGRHNTGSFRLGHGDRSKRQSWLGLPTAAIESVMTPRVPGMTTDPEEARQRGRCC</sequence>
<dbReference type="FunFam" id="3.40.50.300:FF:001447">
    <property type="entry name" value="Ras-related protein Rab-1B"/>
    <property type="match status" value="1"/>
</dbReference>
<dbReference type="Gene3D" id="3.40.50.300">
    <property type="entry name" value="P-loop containing nucleotide triphosphate hydrolases"/>
    <property type="match status" value="1"/>
</dbReference>
<dbReference type="RefSeq" id="XP_018003821.1">
    <property type="nucleotide sequence ID" value="XM_018146784.1"/>
</dbReference>
<reference evidence="3 4" key="1">
    <citation type="submission" date="2015-06" db="EMBL/GenBank/DDBJ databases">
        <title>Draft genome of the ant-associated black yeast Phialophora attae CBS 131958.</title>
        <authorList>
            <person name="Moreno L.F."/>
            <person name="Stielow B.J."/>
            <person name="de Hoog S."/>
            <person name="Vicente V.A."/>
            <person name="Weiss V.A."/>
            <person name="de Vries M."/>
            <person name="Cruz L.M."/>
            <person name="Souza E.M."/>
        </authorList>
    </citation>
    <scope>NUCLEOTIDE SEQUENCE [LARGE SCALE GENOMIC DNA]</scope>
    <source>
        <strain evidence="3 4">CBS 131958</strain>
    </source>
</reference>
<dbReference type="InterPro" id="IPR001806">
    <property type="entry name" value="Small_GTPase"/>
</dbReference>
<dbReference type="PROSITE" id="PS51421">
    <property type="entry name" value="RAS"/>
    <property type="match status" value="1"/>
</dbReference>
<keyword evidence="1" id="KW-0547">Nucleotide-binding</keyword>
<keyword evidence="4" id="KW-1185">Reference proteome</keyword>
<dbReference type="SMART" id="SM00173">
    <property type="entry name" value="RAS"/>
    <property type="match status" value="1"/>
</dbReference>
<dbReference type="STRING" id="1664694.A0A0N0NQF8"/>
<dbReference type="GO" id="GO:0005525">
    <property type="term" value="F:GTP binding"/>
    <property type="evidence" value="ECO:0007669"/>
    <property type="project" value="InterPro"/>
</dbReference>